<dbReference type="Proteomes" id="UP000284057">
    <property type="component" value="Unassembled WGS sequence"/>
</dbReference>
<evidence type="ECO:0000256" key="3">
    <source>
        <dbReference type="ARBA" id="ARBA00022888"/>
    </source>
</evidence>
<evidence type="ECO:0000256" key="5">
    <source>
        <dbReference type="SAM" id="MobiDB-lite"/>
    </source>
</evidence>
<keyword evidence="3" id="KW-0061">Asparagine biosynthesis</keyword>
<reference evidence="7 8" key="1">
    <citation type="submission" date="2018-09" db="EMBL/GenBank/DDBJ databases">
        <title>Isolation, diversity and antifungal activity of actinobacteria from wheat.</title>
        <authorList>
            <person name="Han C."/>
        </authorList>
    </citation>
    <scope>NUCLEOTIDE SEQUENCE [LARGE SCALE GENOMIC DNA]</scope>
    <source>
        <strain evidence="7 8">NEAU-YY265</strain>
    </source>
</reference>
<name>A0A418KRM8_9ACTN</name>
<sequence>MDRSPAVTATAGRVSSGRTTPGPTQASRCRCPDDHRHTGRRETATHHWSRMSGEILLVAGPDEPRARSRRSQLIRQAAARVPGAGAPRIAETSTTALAVVDVGVPLNLLETSDGAALAAVAATTAGLPQAVTSAKGGHLAGAEAGHVAVRAAADGSVVMSTDGMASVPAFWAEVDGQLLVSTHLTSLVSLGLAPDADEQGILEYLVMLHPLQDRTVLRGARLLPPGGVLTWRAGGPATITAQPLFVPDDSPMGDDEAILAFRAAWNEVIATMYERNRNVRVALGLSGGLDSRAIAAATANLGESPLTFAYGTGRQFETRVAGKVARTLGFTHTRYPVTDEFLLPAAITIAERLDGAHSPAEMFELWFADALAESADVLVNGAGGGPLWGDEKTLGVRSAAEAEAKVWSRYGGAASGARRFLSGDASAALEPTVRGGLAASFEPWDLGRRADMTVFWRVANRQVRWGNMLLNAVRRSGLRTEAPFLDSRFLRFAARLTADQRRNGRLHLRVHRELFPATAGIGRGDDGNSPRHLDHVYWSGDRSYLDQLAGLARRHPVSAGRRAARRAVEVGTHALRGSLSVHGPADWWDSRSSVFPIELWGRTRPVFAARLAALVGSARSVHPLFDAGALEAAAADLRAGRFDGSAAALARVATAAQWLADAADRARALGDVHRSRL</sequence>
<evidence type="ECO:0000313" key="8">
    <source>
        <dbReference type="Proteomes" id="UP000284057"/>
    </source>
</evidence>
<dbReference type="AlphaFoldDB" id="A0A418KRM8"/>
<keyword evidence="8" id="KW-1185">Reference proteome</keyword>
<dbReference type="GO" id="GO:0006529">
    <property type="term" value="P:asparagine biosynthetic process"/>
    <property type="evidence" value="ECO:0007669"/>
    <property type="project" value="UniProtKB-KW"/>
</dbReference>
<dbReference type="Pfam" id="PF00733">
    <property type="entry name" value="Asn_synthase"/>
    <property type="match status" value="1"/>
</dbReference>
<evidence type="ECO:0000256" key="1">
    <source>
        <dbReference type="ARBA" id="ARBA00005187"/>
    </source>
</evidence>
<accession>A0A418KRM8</accession>
<dbReference type="GO" id="GO:0004066">
    <property type="term" value="F:asparagine synthase (glutamine-hydrolyzing) activity"/>
    <property type="evidence" value="ECO:0007669"/>
    <property type="project" value="UniProtKB-EC"/>
</dbReference>
<dbReference type="InterPro" id="IPR051786">
    <property type="entry name" value="ASN_synthetase/amidase"/>
</dbReference>
<feature type="compositionally biased region" description="Polar residues" evidence="5">
    <location>
        <begin position="16"/>
        <end position="27"/>
    </location>
</feature>
<dbReference type="PANTHER" id="PTHR43284">
    <property type="entry name" value="ASPARAGINE SYNTHETASE (GLUTAMINE-HYDROLYZING)"/>
    <property type="match status" value="1"/>
</dbReference>
<dbReference type="EMBL" id="QUAL01000103">
    <property type="protein sequence ID" value="RIQ25256.1"/>
    <property type="molecule type" value="Genomic_DNA"/>
</dbReference>
<gene>
    <name evidence="7" type="ORF">DY240_11220</name>
</gene>
<proteinExistence type="predicted"/>
<evidence type="ECO:0000256" key="4">
    <source>
        <dbReference type="ARBA" id="ARBA00048741"/>
    </source>
</evidence>
<evidence type="ECO:0000313" key="7">
    <source>
        <dbReference type="EMBL" id="RIQ25256.1"/>
    </source>
</evidence>
<comment type="catalytic activity">
    <reaction evidence="4">
        <text>L-aspartate + L-glutamine + ATP + H2O = L-asparagine + L-glutamate + AMP + diphosphate + H(+)</text>
        <dbReference type="Rhea" id="RHEA:12228"/>
        <dbReference type="ChEBI" id="CHEBI:15377"/>
        <dbReference type="ChEBI" id="CHEBI:15378"/>
        <dbReference type="ChEBI" id="CHEBI:29985"/>
        <dbReference type="ChEBI" id="CHEBI:29991"/>
        <dbReference type="ChEBI" id="CHEBI:30616"/>
        <dbReference type="ChEBI" id="CHEBI:33019"/>
        <dbReference type="ChEBI" id="CHEBI:58048"/>
        <dbReference type="ChEBI" id="CHEBI:58359"/>
        <dbReference type="ChEBI" id="CHEBI:456215"/>
        <dbReference type="EC" id="6.3.5.4"/>
    </reaction>
</comment>
<feature type="domain" description="Asparagine synthetase" evidence="6">
    <location>
        <begin position="278"/>
        <end position="515"/>
    </location>
</feature>
<feature type="compositionally biased region" description="Basic and acidic residues" evidence="5">
    <location>
        <begin position="30"/>
        <end position="45"/>
    </location>
</feature>
<keyword evidence="3" id="KW-0028">Amino-acid biosynthesis</keyword>
<dbReference type="SUPFAM" id="SSF56235">
    <property type="entry name" value="N-terminal nucleophile aminohydrolases (Ntn hydrolases)"/>
    <property type="match status" value="1"/>
</dbReference>
<comment type="pathway">
    <text evidence="1">Amino-acid biosynthesis; L-asparagine biosynthesis; L-asparagine from L-aspartate (L-Gln route): step 1/1.</text>
</comment>
<evidence type="ECO:0000259" key="6">
    <source>
        <dbReference type="Pfam" id="PF00733"/>
    </source>
</evidence>
<dbReference type="EC" id="6.3.5.4" evidence="2"/>
<dbReference type="PANTHER" id="PTHR43284:SF1">
    <property type="entry name" value="ASPARAGINE SYNTHETASE"/>
    <property type="match status" value="1"/>
</dbReference>
<dbReference type="SUPFAM" id="SSF52402">
    <property type="entry name" value="Adenine nucleotide alpha hydrolases-like"/>
    <property type="match status" value="1"/>
</dbReference>
<dbReference type="InterPro" id="IPR014729">
    <property type="entry name" value="Rossmann-like_a/b/a_fold"/>
</dbReference>
<dbReference type="InterPro" id="IPR001962">
    <property type="entry name" value="Asn_synthase"/>
</dbReference>
<comment type="caution">
    <text evidence="7">The sequence shown here is derived from an EMBL/GenBank/DDBJ whole genome shotgun (WGS) entry which is preliminary data.</text>
</comment>
<organism evidence="7 8">
    <name type="scientific">Jiangella rhizosphaerae</name>
    <dbReference type="NCBI Taxonomy" id="2293569"/>
    <lineage>
        <taxon>Bacteria</taxon>
        <taxon>Bacillati</taxon>
        <taxon>Actinomycetota</taxon>
        <taxon>Actinomycetes</taxon>
        <taxon>Jiangellales</taxon>
        <taxon>Jiangellaceae</taxon>
        <taxon>Jiangella</taxon>
    </lineage>
</organism>
<feature type="region of interest" description="Disordered" evidence="5">
    <location>
        <begin position="1"/>
        <end position="46"/>
    </location>
</feature>
<dbReference type="InterPro" id="IPR029055">
    <property type="entry name" value="Ntn_hydrolases_N"/>
</dbReference>
<protein>
    <recommendedName>
        <fullName evidence="2">asparagine synthase (glutamine-hydrolyzing)</fullName>
        <ecNumber evidence="2">6.3.5.4</ecNumber>
    </recommendedName>
</protein>
<evidence type="ECO:0000256" key="2">
    <source>
        <dbReference type="ARBA" id="ARBA00012737"/>
    </source>
</evidence>
<dbReference type="Gene3D" id="3.40.50.620">
    <property type="entry name" value="HUPs"/>
    <property type="match status" value="1"/>
</dbReference>